<comment type="caution">
    <text evidence="2">The sequence shown here is derived from an EMBL/GenBank/DDBJ whole genome shotgun (WGS) entry which is preliminary data.</text>
</comment>
<name>A0A417Z854_9LACO</name>
<dbReference type="RefSeq" id="WP_118910629.1">
    <property type="nucleotide sequence ID" value="NZ_QOCS01000009.1"/>
</dbReference>
<dbReference type="Proteomes" id="UP000284822">
    <property type="component" value="Unassembled WGS sequence"/>
</dbReference>
<dbReference type="EMBL" id="QOCS01000009">
    <property type="protein sequence ID" value="RHW46815.1"/>
    <property type="molecule type" value="Genomic_DNA"/>
</dbReference>
<dbReference type="InterPro" id="IPR022345">
    <property type="entry name" value="Phage_69_Orf23_MTP"/>
</dbReference>
<evidence type="ECO:0000313" key="3">
    <source>
        <dbReference type="Proteomes" id="UP000284822"/>
    </source>
</evidence>
<feature type="region of interest" description="Disordered" evidence="1">
    <location>
        <begin position="167"/>
        <end position="202"/>
    </location>
</feature>
<gene>
    <name evidence="2" type="ORF">DS832_04825</name>
</gene>
<sequence length="202" mass="22169">MAEILNLQGADVVAYARLLENATTEEAHLIPAQTSFEFDPQRDSDSTAVKGGSVSSSSSLETDVEIDFINNTSVIADQIYDALLNNKMMEIWGVHRTRRNKDGKFFAWYMRGTVSEDDNSNDADDLSERDVSFSINGTPKRGWLTLTDAQQEEIDFIFRGLDKVTTDASGKEVNGGDGWTKTDEGIYVPSTQASAPSGNTNP</sequence>
<evidence type="ECO:0000256" key="1">
    <source>
        <dbReference type="SAM" id="MobiDB-lite"/>
    </source>
</evidence>
<dbReference type="InterPro" id="IPR011855">
    <property type="entry name" value="Phgtail_TP901_1"/>
</dbReference>
<dbReference type="AlphaFoldDB" id="A0A417Z854"/>
<accession>A0A417Z854</accession>
<reference evidence="2 3" key="1">
    <citation type="submission" date="2018-07" db="EMBL/GenBank/DDBJ databases">
        <title>Genome sequences of six Lactobacillus spp. isolated from bumble bee guts.</title>
        <authorList>
            <person name="Motta E.V.S."/>
            <person name="Moran N.A."/>
        </authorList>
    </citation>
    <scope>NUCLEOTIDE SEQUENCE [LARGE SCALE GENOMIC DNA]</scope>
    <source>
        <strain evidence="2 3">LV-8.1</strain>
    </source>
</reference>
<organism evidence="2 3">
    <name type="scientific">Bombilactobacillus bombi</name>
    <dbReference type="NCBI Taxonomy" id="1303590"/>
    <lineage>
        <taxon>Bacteria</taxon>
        <taxon>Bacillati</taxon>
        <taxon>Bacillota</taxon>
        <taxon>Bacilli</taxon>
        <taxon>Lactobacillales</taxon>
        <taxon>Lactobacillaceae</taxon>
        <taxon>Bombilactobacillus</taxon>
    </lineage>
</organism>
<protein>
    <submittedName>
        <fullName evidence="2">Phage major tail protein, TP901-1 family</fullName>
    </submittedName>
</protein>
<dbReference type="PRINTS" id="PR01997">
    <property type="entry name" value="MTP2FAMILY"/>
</dbReference>
<evidence type="ECO:0000313" key="2">
    <source>
        <dbReference type="EMBL" id="RHW46815.1"/>
    </source>
</evidence>
<dbReference type="NCBIfam" id="TIGR02126">
    <property type="entry name" value="phgtail_TP901_1"/>
    <property type="match status" value="1"/>
</dbReference>
<proteinExistence type="predicted"/>
<feature type="region of interest" description="Disordered" evidence="1">
    <location>
        <begin position="37"/>
        <end position="57"/>
    </location>
</feature>
<feature type="compositionally biased region" description="Polar residues" evidence="1">
    <location>
        <begin position="189"/>
        <end position="202"/>
    </location>
</feature>